<dbReference type="InterPro" id="IPR029055">
    <property type="entry name" value="Ntn_hydrolases_N"/>
</dbReference>
<dbReference type="KEGG" id="llp:GH975_08225"/>
<dbReference type="Proteomes" id="UP000388235">
    <property type="component" value="Chromosome"/>
</dbReference>
<dbReference type="SUPFAM" id="SSF56235">
    <property type="entry name" value="N-terminal nucleophile aminohydrolases (Ntn hydrolases)"/>
    <property type="match status" value="1"/>
</dbReference>
<dbReference type="Pfam" id="PF13230">
    <property type="entry name" value="GATase_4"/>
    <property type="match status" value="1"/>
</dbReference>
<keyword evidence="3" id="KW-0808">Transferase</keyword>
<dbReference type="Gene3D" id="3.60.20.10">
    <property type="entry name" value="Glutamine Phosphoribosylpyrophosphate, subunit 1, domain 1"/>
    <property type="match status" value="1"/>
</dbReference>
<evidence type="ECO:0000313" key="4">
    <source>
        <dbReference type="Proteomes" id="UP000388235"/>
    </source>
</evidence>
<feature type="domain" description="Glutamine amidotransferase type-2" evidence="2">
    <location>
        <begin position="2"/>
        <end position="252"/>
    </location>
</feature>
<name>A0A5Q2QEY1_9GAMM</name>
<accession>A0A5Q2QEY1</accession>
<organism evidence="3 4">
    <name type="scientific">Litorivicinus lipolyticus</name>
    <dbReference type="NCBI Taxonomy" id="418701"/>
    <lineage>
        <taxon>Bacteria</taxon>
        <taxon>Pseudomonadati</taxon>
        <taxon>Pseudomonadota</taxon>
        <taxon>Gammaproteobacteria</taxon>
        <taxon>Oceanospirillales</taxon>
        <taxon>Litorivicinaceae</taxon>
        <taxon>Litorivicinus</taxon>
    </lineage>
</organism>
<dbReference type="OrthoDB" id="321954at2"/>
<dbReference type="CDD" id="cd01908">
    <property type="entry name" value="YafJ"/>
    <property type="match status" value="1"/>
</dbReference>
<dbReference type="PANTHER" id="PTHR42824">
    <property type="entry name" value="GLUTAMINE AMIDOTRANSFERASE"/>
    <property type="match status" value="1"/>
</dbReference>
<dbReference type="EMBL" id="CP045871">
    <property type="protein sequence ID" value="QGG80557.1"/>
    <property type="molecule type" value="Genomic_DNA"/>
</dbReference>
<dbReference type="InterPro" id="IPR017932">
    <property type="entry name" value="GATase_2_dom"/>
</dbReference>
<proteinExistence type="predicted"/>
<keyword evidence="4" id="KW-1185">Reference proteome</keyword>
<dbReference type="InterPro" id="IPR026869">
    <property type="entry name" value="EgtC-like"/>
</dbReference>
<dbReference type="RefSeq" id="WP_153714061.1">
    <property type="nucleotide sequence ID" value="NZ_CP045871.1"/>
</dbReference>
<dbReference type="AlphaFoldDB" id="A0A5Q2QEY1"/>
<evidence type="ECO:0000259" key="2">
    <source>
        <dbReference type="PROSITE" id="PS51278"/>
    </source>
</evidence>
<keyword evidence="1 3" id="KW-0315">Glutamine amidotransferase</keyword>
<reference evidence="3 4" key="1">
    <citation type="submission" date="2019-11" db="EMBL/GenBank/DDBJ databases">
        <authorList>
            <person name="Khan S.A."/>
            <person name="Jeon C.O."/>
            <person name="Chun B.H."/>
        </authorList>
    </citation>
    <scope>NUCLEOTIDE SEQUENCE [LARGE SCALE GENOMIC DNA]</scope>
    <source>
        <strain evidence="3 4">IMCC 1097</strain>
    </source>
</reference>
<protein>
    <submittedName>
        <fullName evidence="3">Class II glutamine amidotransferase</fullName>
    </submittedName>
</protein>
<dbReference type="PROSITE" id="PS51278">
    <property type="entry name" value="GATASE_TYPE_2"/>
    <property type="match status" value="1"/>
</dbReference>
<evidence type="ECO:0000256" key="1">
    <source>
        <dbReference type="ARBA" id="ARBA00022962"/>
    </source>
</evidence>
<evidence type="ECO:0000313" key="3">
    <source>
        <dbReference type="EMBL" id="QGG80557.1"/>
    </source>
</evidence>
<dbReference type="GO" id="GO:0016740">
    <property type="term" value="F:transferase activity"/>
    <property type="evidence" value="ECO:0007669"/>
    <property type="project" value="UniProtKB-KW"/>
</dbReference>
<dbReference type="PANTHER" id="PTHR42824:SF1">
    <property type="entry name" value="GLUTAMINE AMIDOTRANSFERASE YAFJ-RELATED"/>
    <property type="match status" value="1"/>
</dbReference>
<sequence>MCELLGMSANVPTDIRFSFSGLAVRGGQSGPHRDGFGVVFYRGKGIQEFRDDAASCQSPVADLVQALPIRSTAVIAHVRQANAGAVNLENTHPFHREFMGRHFTFAHNGQLPGVKKLRLGRFRPIGTTDSEHAFCYLMAELERFDRLPTVAQVKAAFGRAAKVLSGYGVCNLLLSDGRALYCWRTSKLVSITRRAPFGAARLEDADMTVDFAQVTTPKDVVTVVATAPLTDNECWTELPLKRACVLRAGEWH</sequence>
<gene>
    <name evidence="3" type="ORF">GH975_08225</name>
</gene>